<gene>
    <name evidence="2" type="ORF">FRZ44_06680</name>
</gene>
<organism evidence="2 3">
    <name type="scientific">Hypericibacter terrae</name>
    <dbReference type="NCBI Taxonomy" id="2602015"/>
    <lineage>
        <taxon>Bacteria</taxon>
        <taxon>Pseudomonadati</taxon>
        <taxon>Pseudomonadota</taxon>
        <taxon>Alphaproteobacteria</taxon>
        <taxon>Rhodospirillales</taxon>
        <taxon>Dongiaceae</taxon>
        <taxon>Hypericibacter</taxon>
    </lineage>
</organism>
<dbReference type="OrthoDB" id="9809543at2"/>
<evidence type="ECO:0000256" key="1">
    <source>
        <dbReference type="SAM" id="Phobius"/>
    </source>
</evidence>
<dbReference type="AlphaFoldDB" id="A0A5J6MG05"/>
<dbReference type="Pfam" id="PF09955">
    <property type="entry name" value="DUF2189"/>
    <property type="match status" value="1"/>
</dbReference>
<feature type="transmembrane region" description="Helical" evidence="1">
    <location>
        <begin position="128"/>
        <end position="151"/>
    </location>
</feature>
<protein>
    <recommendedName>
        <fullName evidence="4">DUF2189 domain-containing protein</fullName>
    </recommendedName>
</protein>
<evidence type="ECO:0000313" key="3">
    <source>
        <dbReference type="Proteomes" id="UP000326202"/>
    </source>
</evidence>
<dbReference type="RefSeq" id="WP_151175839.1">
    <property type="nucleotide sequence ID" value="NZ_CP042906.1"/>
</dbReference>
<feature type="transmembrane region" description="Helical" evidence="1">
    <location>
        <begin position="221"/>
        <end position="244"/>
    </location>
</feature>
<evidence type="ECO:0000313" key="2">
    <source>
        <dbReference type="EMBL" id="QEX15385.1"/>
    </source>
</evidence>
<feature type="transmembrane region" description="Helical" evidence="1">
    <location>
        <begin position="50"/>
        <end position="70"/>
    </location>
</feature>
<dbReference type="InterPro" id="IPR018692">
    <property type="entry name" value="DUF2189"/>
</dbReference>
<dbReference type="Proteomes" id="UP000326202">
    <property type="component" value="Chromosome"/>
</dbReference>
<keyword evidence="3" id="KW-1185">Reference proteome</keyword>
<keyword evidence="1" id="KW-1133">Transmembrane helix</keyword>
<dbReference type="EMBL" id="CP042906">
    <property type="protein sequence ID" value="QEX15385.1"/>
    <property type="molecule type" value="Genomic_DNA"/>
</dbReference>
<feature type="transmembrane region" description="Helical" evidence="1">
    <location>
        <begin position="76"/>
        <end position="95"/>
    </location>
</feature>
<keyword evidence="1" id="KW-0472">Membrane</keyword>
<feature type="transmembrane region" description="Helical" evidence="1">
    <location>
        <begin position="171"/>
        <end position="200"/>
    </location>
</feature>
<reference evidence="2 3" key="1">
    <citation type="submission" date="2019-08" db="EMBL/GenBank/DDBJ databases">
        <title>Hyperibacter terrae gen. nov., sp. nov. and Hyperibacter viscosus sp. nov., two new members in the family Rhodospirillaceae isolated from the rhizosphere of Hypericum perforatum.</title>
        <authorList>
            <person name="Noviana Z."/>
        </authorList>
    </citation>
    <scope>NUCLEOTIDE SEQUENCE [LARGE SCALE GENOMIC DNA]</scope>
    <source>
        <strain evidence="2 3">R5913</strain>
    </source>
</reference>
<proteinExistence type="predicted"/>
<name>A0A5J6MG05_9PROT</name>
<accession>A0A5J6MG05</accession>
<dbReference type="KEGG" id="htq:FRZ44_06680"/>
<evidence type="ECO:0008006" key="4">
    <source>
        <dbReference type="Google" id="ProtNLM"/>
    </source>
</evidence>
<keyword evidence="1" id="KW-0812">Transmembrane</keyword>
<sequence length="269" mass="29502">MSEVAQQPQVDVIRLSGGSVARVRRVAPERPWAWLAAGWKDFLAAPGFGLLYGLMFTLGGAGLTLLFWWLDIFWSILPLAAGFMLVAPVLAVGLYETSRRLELGGSVRAADAFGAWWRYVPRLAPMGLVLTLFLMAWARFAQIVFALFFSGNPPRPEPAYVVDLFLSPTSIPFLLIGCAIGGVLAAFVFAISVVSIPVMMDRDINVVSAIGLSLATVKRNFWVMALWAWLIVLFAGAGIATLYLGLMVTLPILGHATWHAYRDLITWED</sequence>